<dbReference type="SUPFAM" id="SSF48264">
    <property type="entry name" value="Cytochrome P450"/>
    <property type="match status" value="1"/>
</dbReference>
<keyword evidence="5" id="KW-0349">Heme</keyword>
<keyword evidence="6" id="KW-0812">Transmembrane</keyword>
<dbReference type="AlphaFoldDB" id="A0AAE0IX76"/>
<reference evidence="7" key="1">
    <citation type="journal article" date="2023" name="Mol. Phylogenet. Evol.">
        <title>Genome-scale phylogeny and comparative genomics of the fungal order Sordariales.</title>
        <authorList>
            <person name="Hensen N."/>
            <person name="Bonometti L."/>
            <person name="Westerberg I."/>
            <person name="Brannstrom I.O."/>
            <person name="Guillou S."/>
            <person name="Cros-Aarteil S."/>
            <person name="Calhoun S."/>
            <person name="Haridas S."/>
            <person name="Kuo A."/>
            <person name="Mondo S."/>
            <person name="Pangilinan J."/>
            <person name="Riley R."/>
            <person name="LaButti K."/>
            <person name="Andreopoulos B."/>
            <person name="Lipzen A."/>
            <person name="Chen C."/>
            <person name="Yan M."/>
            <person name="Daum C."/>
            <person name="Ng V."/>
            <person name="Clum A."/>
            <person name="Steindorff A."/>
            <person name="Ohm R.A."/>
            <person name="Martin F."/>
            <person name="Silar P."/>
            <person name="Natvig D.O."/>
            <person name="Lalanne C."/>
            <person name="Gautier V."/>
            <person name="Ament-Velasquez S.L."/>
            <person name="Kruys A."/>
            <person name="Hutchinson M.I."/>
            <person name="Powell A.J."/>
            <person name="Barry K."/>
            <person name="Miller A.N."/>
            <person name="Grigoriev I.V."/>
            <person name="Debuchy R."/>
            <person name="Gladieux P."/>
            <person name="Hiltunen Thoren M."/>
            <person name="Johannesson H."/>
        </authorList>
    </citation>
    <scope>NUCLEOTIDE SEQUENCE</scope>
    <source>
        <strain evidence="7">SMH4131-1</strain>
    </source>
</reference>
<comment type="similarity">
    <text evidence="1">Belongs to the cytochrome P450 family.</text>
</comment>
<reference evidence="7" key="2">
    <citation type="submission" date="2023-06" db="EMBL/GenBank/DDBJ databases">
        <authorList>
            <consortium name="Lawrence Berkeley National Laboratory"/>
            <person name="Haridas S."/>
            <person name="Hensen N."/>
            <person name="Bonometti L."/>
            <person name="Westerberg I."/>
            <person name="Brannstrom I.O."/>
            <person name="Guillou S."/>
            <person name="Cros-Aarteil S."/>
            <person name="Calhoun S."/>
            <person name="Kuo A."/>
            <person name="Mondo S."/>
            <person name="Pangilinan J."/>
            <person name="Riley R."/>
            <person name="Labutti K."/>
            <person name="Andreopoulos B."/>
            <person name="Lipzen A."/>
            <person name="Chen C."/>
            <person name="Yanf M."/>
            <person name="Daum C."/>
            <person name="Ng V."/>
            <person name="Clum A."/>
            <person name="Steindorff A."/>
            <person name="Ohm R."/>
            <person name="Martin F."/>
            <person name="Silar P."/>
            <person name="Natvig D."/>
            <person name="Lalanne C."/>
            <person name="Gautier V."/>
            <person name="Ament-Velasquez S.L."/>
            <person name="Kruys A."/>
            <person name="Hutchinson M.I."/>
            <person name="Powell A.J."/>
            <person name="Barry K."/>
            <person name="Miller A.N."/>
            <person name="Grigoriev I.V."/>
            <person name="Debuchy R."/>
            <person name="Gladieux P."/>
            <person name="Thoren M.H."/>
            <person name="Johannesson H."/>
        </authorList>
    </citation>
    <scope>NUCLEOTIDE SEQUENCE</scope>
    <source>
        <strain evidence="7">SMH4131-1</strain>
    </source>
</reference>
<dbReference type="Pfam" id="PF00067">
    <property type="entry name" value="p450"/>
    <property type="match status" value="1"/>
</dbReference>
<evidence type="ECO:0000256" key="3">
    <source>
        <dbReference type="ARBA" id="ARBA00023002"/>
    </source>
</evidence>
<evidence type="ECO:0000256" key="2">
    <source>
        <dbReference type="ARBA" id="ARBA00022723"/>
    </source>
</evidence>
<feature type="binding site" description="axial binding residue" evidence="5">
    <location>
        <position position="475"/>
    </location>
    <ligand>
        <name>heme</name>
        <dbReference type="ChEBI" id="CHEBI:30413"/>
    </ligand>
    <ligandPart>
        <name>Fe</name>
        <dbReference type="ChEBI" id="CHEBI:18248"/>
    </ligandPart>
</feature>
<dbReference type="GO" id="GO:0016705">
    <property type="term" value="F:oxidoreductase activity, acting on paired donors, with incorporation or reduction of molecular oxygen"/>
    <property type="evidence" value="ECO:0007669"/>
    <property type="project" value="InterPro"/>
</dbReference>
<dbReference type="PANTHER" id="PTHR46300">
    <property type="entry name" value="P450, PUTATIVE (EUROFUNG)-RELATED-RELATED"/>
    <property type="match status" value="1"/>
</dbReference>
<evidence type="ECO:0000256" key="4">
    <source>
        <dbReference type="ARBA" id="ARBA00023004"/>
    </source>
</evidence>
<keyword evidence="8" id="KW-1185">Reference proteome</keyword>
<name>A0AAE0IX76_9PEZI</name>
<keyword evidence="6" id="KW-0472">Membrane</keyword>
<evidence type="ECO:0000256" key="6">
    <source>
        <dbReference type="SAM" id="Phobius"/>
    </source>
</evidence>
<dbReference type="InterPro" id="IPR002401">
    <property type="entry name" value="Cyt_P450_E_grp-I"/>
</dbReference>
<dbReference type="InterPro" id="IPR050364">
    <property type="entry name" value="Cytochrome_P450_fung"/>
</dbReference>
<keyword evidence="6" id="KW-1133">Transmembrane helix</keyword>
<gene>
    <name evidence="7" type="ORF">B0T19DRAFT_113426</name>
</gene>
<dbReference type="GO" id="GO:0005506">
    <property type="term" value="F:iron ion binding"/>
    <property type="evidence" value="ECO:0007669"/>
    <property type="project" value="InterPro"/>
</dbReference>
<proteinExistence type="inferred from homology"/>
<keyword evidence="3" id="KW-0560">Oxidoreductase</keyword>
<organism evidence="7 8">
    <name type="scientific">Cercophora scortea</name>
    <dbReference type="NCBI Taxonomy" id="314031"/>
    <lineage>
        <taxon>Eukaryota</taxon>
        <taxon>Fungi</taxon>
        <taxon>Dikarya</taxon>
        <taxon>Ascomycota</taxon>
        <taxon>Pezizomycotina</taxon>
        <taxon>Sordariomycetes</taxon>
        <taxon>Sordariomycetidae</taxon>
        <taxon>Sordariales</taxon>
        <taxon>Lasiosphaeriaceae</taxon>
        <taxon>Cercophora</taxon>
    </lineage>
</organism>
<dbReference type="Proteomes" id="UP001286456">
    <property type="component" value="Unassembled WGS sequence"/>
</dbReference>
<accession>A0AAE0IX76</accession>
<feature type="transmembrane region" description="Helical" evidence="6">
    <location>
        <begin position="20"/>
        <end position="46"/>
    </location>
</feature>
<dbReference type="PRINTS" id="PR00463">
    <property type="entry name" value="EP450I"/>
</dbReference>
<dbReference type="Gene3D" id="1.10.630.10">
    <property type="entry name" value="Cytochrome P450"/>
    <property type="match status" value="1"/>
</dbReference>
<dbReference type="GO" id="GO:0020037">
    <property type="term" value="F:heme binding"/>
    <property type="evidence" value="ECO:0007669"/>
    <property type="project" value="InterPro"/>
</dbReference>
<comment type="caution">
    <text evidence="7">The sequence shown here is derived from an EMBL/GenBank/DDBJ whole genome shotgun (WGS) entry which is preliminary data.</text>
</comment>
<dbReference type="InterPro" id="IPR001128">
    <property type="entry name" value="Cyt_P450"/>
</dbReference>
<evidence type="ECO:0000256" key="5">
    <source>
        <dbReference type="PIRSR" id="PIRSR602401-1"/>
    </source>
</evidence>
<protein>
    <submittedName>
        <fullName evidence="7">Cytochrome P450</fullName>
    </submittedName>
</protein>
<dbReference type="PANTHER" id="PTHR46300:SF4">
    <property type="entry name" value="CYTOCHROME P450 98A3"/>
    <property type="match status" value="1"/>
</dbReference>
<keyword evidence="2 5" id="KW-0479">Metal-binding</keyword>
<comment type="cofactor">
    <cofactor evidence="5">
        <name>heme</name>
        <dbReference type="ChEBI" id="CHEBI:30413"/>
    </cofactor>
</comment>
<keyword evidence="4 5" id="KW-0408">Iron</keyword>
<dbReference type="CDD" id="cd11065">
    <property type="entry name" value="CYP64-like"/>
    <property type="match status" value="1"/>
</dbReference>
<dbReference type="InterPro" id="IPR036396">
    <property type="entry name" value="Cyt_P450_sf"/>
</dbReference>
<dbReference type="EMBL" id="JAUEPO010000002">
    <property type="protein sequence ID" value="KAK3332923.1"/>
    <property type="molecule type" value="Genomic_DNA"/>
</dbReference>
<evidence type="ECO:0000313" key="7">
    <source>
        <dbReference type="EMBL" id="KAK3332923.1"/>
    </source>
</evidence>
<dbReference type="GO" id="GO:0004497">
    <property type="term" value="F:monooxygenase activity"/>
    <property type="evidence" value="ECO:0007669"/>
    <property type="project" value="InterPro"/>
</dbReference>
<evidence type="ECO:0000313" key="8">
    <source>
        <dbReference type="Proteomes" id="UP001286456"/>
    </source>
</evidence>
<sequence>MLSDRLLENLNLLTLRLQSAIAEFGTANVLLALLAIAATAVVADYAHMLYLRSRMPPGPFPLPIVGNTFSLPDTKPWIYFEALSKKYQTPLITFWIGRNPTVWINDAWCAQELFEKKAQIYASRPRMVVFGELGTGQSNLVTMRILNSADRDHWRIHRKLMHLGVGIQSVRGYREVQNNESKVVGLDFLRAPEHYVKHLERYATSVVSIIAFGRRVASYDDPIITEVIALMQLAAELNVPGKSFPMLLETFPFLARFPSFMPWFRGLGSRNQKGGHYFFHTLAQEAVERYDQLSPSEQAAIPTPYCKTLDSEAAKYNLPVDELSSLTGNLFGAGADTSSSTLVTFVLACCAFPEAMHKAQAELDAVVGPNRSPHWDDSPQLPYINAFVKEVLRWRSVAIIGGQPHSPTQDDTYNGWLIPAGSWVQGNVWAIHHHEREFPDPDRFYPDRYIEGNPSRRPFPGDKGYMTFGWGRRVCSGQALAEQGTWVTVARLLWGFDIRKALDPETGKEVEVDIFAYTNGLNMRPQPFKCRILPRSEEIREALVREGEQALRDLKVLDGESRYRMSTFYQEQRRKFKEEPVLDENGNVKVVKVT</sequence>
<evidence type="ECO:0000256" key="1">
    <source>
        <dbReference type="ARBA" id="ARBA00010617"/>
    </source>
</evidence>
<dbReference type="PRINTS" id="PR00385">
    <property type="entry name" value="P450"/>
</dbReference>